<dbReference type="Pfam" id="PF00102">
    <property type="entry name" value="Y_phosphatase"/>
    <property type="match status" value="2"/>
</dbReference>
<keyword evidence="4" id="KW-0675">Receptor</keyword>
<gene>
    <name evidence="4" type="ORF">KP79_PYT02026</name>
</gene>
<dbReference type="InterPro" id="IPR003595">
    <property type="entry name" value="Tyr_Pase_cat"/>
</dbReference>
<keyword evidence="1" id="KW-1133">Transmembrane helix</keyword>
<feature type="transmembrane region" description="Helical" evidence="1">
    <location>
        <begin position="33"/>
        <end position="55"/>
    </location>
</feature>
<dbReference type="InterPro" id="IPR000742">
    <property type="entry name" value="EGF"/>
</dbReference>
<dbReference type="PROSITE" id="PS00022">
    <property type="entry name" value="EGF_1"/>
    <property type="match status" value="1"/>
</dbReference>
<sequence length="630" mass="71631">MAQGACGCKHGWEGEQCTTKMVMEVSYDQTGTYAGAGIGAVIVIVLVVIATVIILRRKRLPKHKKEIHREDRGKTFGNVECSPFPFETSDTQTHSGDIEDTTCEDIQVYVNVHDIDSKDDDDVIYNNVDVTGVPIHELQSIIDSKIVNEAAAFQEEFQTFPWGPVHPHEAGKKNKPKNRFKSTFPYDHSRVVLDTNGKDIDTSYINANYIDGIGNEKAYIASQGPKPNTMDDFWRMVWHVNSGKIVMLTNLVEGRNVKSHQYWPDERKSLVTPTFELKLDREMIYAFYVIRDISITHKKTKEARMVHQFHFTKWPDHGTPDSLELVLFDRRVTAGIGRTGTFIGLNELLTHGKNTGKVDIPRYIGTMRNGRMNMIQTYEQYIALHELLVEGFNLQESLIVRVNFPAVLSTMCPTNTPANQTKIHQEFKVLKTLTPNYSPSCFKAALHEENLEKNRNKDILAADKFRPFLQSQLPNVTDYINAVMIQSHTSMSGYLMTQFPLVDTIDDFWTMVFDYSCENIVVLGKPTQKEDWLLGEVGDIAAGNAISVKKLQDRSPNTELAIVDYQVERERFGSETIRIFSLSQWSSNSLLPPSDSSLFQLLEQLDSRRRSDNTRPVVVMCRLVGRRPIP</sequence>
<reference evidence="4 5" key="1">
    <citation type="journal article" date="2017" name="Nat. Ecol. Evol.">
        <title>Scallop genome provides insights into evolution of bilaterian karyotype and development.</title>
        <authorList>
            <person name="Wang S."/>
            <person name="Zhang J."/>
            <person name="Jiao W."/>
            <person name="Li J."/>
            <person name="Xun X."/>
            <person name="Sun Y."/>
            <person name="Guo X."/>
            <person name="Huan P."/>
            <person name="Dong B."/>
            <person name="Zhang L."/>
            <person name="Hu X."/>
            <person name="Sun X."/>
            <person name="Wang J."/>
            <person name="Zhao C."/>
            <person name="Wang Y."/>
            <person name="Wang D."/>
            <person name="Huang X."/>
            <person name="Wang R."/>
            <person name="Lv J."/>
            <person name="Li Y."/>
            <person name="Zhang Z."/>
            <person name="Liu B."/>
            <person name="Lu W."/>
            <person name="Hui Y."/>
            <person name="Liang J."/>
            <person name="Zhou Z."/>
            <person name="Hou R."/>
            <person name="Li X."/>
            <person name="Liu Y."/>
            <person name="Li H."/>
            <person name="Ning X."/>
            <person name="Lin Y."/>
            <person name="Zhao L."/>
            <person name="Xing Q."/>
            <person name="Dou J."/>
            <person name="Li Y."/>
            <person name="Mao J."/>
            <person name="Guo H."/>
            <person name="Dou H."/>
            <person name="Li T."/>
            <person name="Mu C."/>
            <person name="Jiang W."/>
            <person name="Fu Q."/>
            <person name="Fu X."/>
            <person name="Miao Y."/>
            <person name="Liu J."/>
            <person name="Yu Q."/>
            <person name="Li R."/>
            <person name="Liao H."/>
            <person name="Li X."/>
            <person name="Kong Y."/>
            <person name="Jiang Z."/>
            <person name="Chourrout D."/>
            <person name="Li R."/>
            <person name="Bao Z."/>
        </authorList>
    </citation>
    <scope>NUCLEOTIDE SEQUENCE [LARGE SCALE GENOMIC DNA]</scope>
    <source>
        <strain evidence="4 5">PY_sf001</strain>
    </source>
</reference>
<dbReference type="SMART" id="SM00404">
    <property type="entry name" value="PTPc_motif"/>
    <property type="match status" value="1"/>
</dbReference>
<dbReference type="STRING" id="6573.A0A210Q1H2"/>
<dbReference type="OrthoDB" id="10252017at2759"/>
<keyword evidence="1" id="KW-0472">Membrane</keyword>
<dbReference type="InterPro" id="IPR000242">
    <property type="entry name" value="PTP_cat"/>
</dbReference>
<dbReference type="PROSITE" id="PS50055">
    <property type="entry name" value="TYR_PHOSPHATASE_PTP"/>
    <property type="match status" value="2"/>
</dbReference>
<proteinExistence type="predicted"/>
<comment type="caution">
    <text evidence="4">The sequence shown here is derived from an EMBL/GenBank/DDBJ whole genome shotgun (WGS) entry which is preliminary data.</text>
</comment>
<dbReference type="PRINTS" id="PR00700">
    <property type="entry name" value="PRTYPHPHTASE"/>
</dbReference>
<dbReference type="SMART" id="SM00194">
    <property type="entry name" value="PTPc"/>
    <property type="match status" value="1"/>
</dbReference>
<dbReference type="InterPro" id="IPR000387">
    <property type="entry name" value="Tyr_Pase_dom"/>
</dbReference>
<evidence type="ECO:0000256" key="1">
    <source>
        <dbReference type="SAM" id="Phobius"/>
    </source>
</evidence>
<dbReference type="PROSITE" id="PS50056">
    <property type="entry name" value="TYR_PHOSPHATASE_2"/>
    <property type="match status" value="1"/>
</dbReference>
<evidence type="ECO:0000259" key="2">
    <source>
        <dbReference type="PROSITE" id="PS50055"/>
    </source>
</evidence>
<feature type="domain" description="Tyrosine-protein phosphatase" evidence="2">
    <location>
        <begin position="174"/>
        <end position="391"/>
    </location>
</feature>
<organism evidence="4 5">
    <name type="scientific">Mizuhopecten yessoensis</name>
    <name type="common">Japanese scallop</name>
    <name type="synonym">Patinopecten yessoensis</name>
    <dbReference type="NCBI Taxonomy" id="6573"/>
    <lineage>
        <taxon>Eukaryota</taxon>
        <taxon>Metazoa</taxon>
        <taxon>Spiralia</taxon>
        <taxon>Lophotrochozoa</taxon>
        <taxon>Mollusca</taxon>
        <taxon>Bivalvia</taxon>
        <taxon>Autobranchia</taxon>
        <taxon>Pteriomorphia</taxon>
        <taxon>Pectinida</taxon>
        <taxon>Pectinoidea</taxon>
        <taxon>Pectinidae</taxon>
        <taxon>Mizuhopecten</taxon>
    </lineage>
</organism>
<dbReference type="Gene3D" id="3.90.190.10">
    <property type="entry name" value="Protein tyrosine phosphatase superfamily"/>
    <property type="match status" value="2"/>
</dbReference>
<dbReference type="PROSITE" id="PS01186">
    <property type="entry name" value="EGF_2"/>
    <property type="match status" value="1"/>
</dbReference>
<dbReference type="PANTHER" id="PTHR19134:SF449">
    <property type="entry name" value="TYROSINE-PROTEIN PHOSPHATASE 1"/>
    <property type="match status" value="1"/>
</dbReference>
<keyword evidence="1" id="KW-0812">Transmembrane</keyword>
<accession>A0A210Q1H2</accession>
<dbReference type="PANTHER" id="PTHR19134">
    <property type="entry name" value="RECEPTOR-TYPE TYROSINE-PROTEIN PHOSPHATASE"/>
    <property type="match status" value="1"/>
</dbReference>
<keyword evidence="5" id="KW-1185">Reference proteome</keyword>
<feature type="domain" description="Tyrosine-protein phosphatase" evidence="2">
    <location>
        <begin position="423"/>
        <end position="625"/>
    </location>
</feature>
<dbReference type="GO" id="GO:0004725">
    <property type="term" value="F:protein tyrosine phosphatase activity"/>
    <property type="evidence" value="ECO:0007669"/>
    <property type="project" value="InterPro"/>
</dbReference>
<dbReference type="Proteomes" id="UP000242188">
    <property type="component" value="Unassembled WGS sequence"/>
</dbReference>
<dbReference type="AlphaFoldDB" id="A0A210Q1H2"/>
<evidence type="ECO:0000259" key="3">
    <source>
        <dbReference type="PROSITE" id="PS50056"/>
    </source>
</evidence>
<dbReference type="InterPro" id="IPR029021">
    <property type="entry name" value="Prot-tyrosine_phosphatase-like"/>
</dbReference>
<dbReference type="SUPFAM" id="SSF52799">
    <property type="entry name" value="(Phosphotyrosine protein) phosphatases II"/>
    <property type="match status" value="2"/>
</dbReference>
<evidence type="ECO:0000313" key="5">
    <source>
        <dbReference type="Proteomes" id="UP000242188"/>
    </source>
</evidence>
<dbReference type="CDD" id="cd00047">
    <property type="entry name" value="PTPc"/>
    <property type="match status" value="1"/>
</dbReference>
<dbReference type="EMBL" id="NEDP02005251">
    <property type="protein sequence ID" value="OWF42588.1"/>
    <property type="molecule type" value="Genomic_DNA"/>
</dbReference>
<dbReference type="InterPro" id="IPR050348">
    <property type="entry name" value="Protein-Tyr_Phosphatase"/>
</dbReference>
<feature type="domain" description="Tyrosine specific protein phosphatases" evidence="3">
    <location>
        <begin position="333"/>
        <end position="382"/>
    </location>
</feature>
<protein>
    <submittedName>
        <fullName evidence="4">Receptor-type tyrosine-protein phosphatase mu</fullName>
    </submittedName>
</protein>
<name>A0A210Q1H2_MIZYE</name>
<evidence type="ECO:0000313" key="4">
    <source>
        <dbReference type="EMBL" id="OWF42588.1"/>
    </source>
</evidence>